<evidence type="ECO:0000313" key="2">
    <source>
        <dbReference type="EMBL" id="KAJ7303171.1"/>
    </source>
</evidence>
<reference evidence="2" key="1">
    <citation type="journal article" date="2023" name="DNA Res.">
        <title>Chromosome-level genome assembly of Phrynocephalus forsythii using third-generation DNA sequencing and Hi-C analysis.</title>
        <authorList>
            <person name="Qi Y."/>
            <person name="Zhao W."/>
            <person name="Zhao Y."/>
            <person name="Niu C."/>
            <person name="Cao S."/>
            <person name="Zhang Y."/>
        </authorList>
    </citation>
    <scope>NUCLEOTIDE SEQUENCE</scope>
    <source>
        <tissue evidence="2">Muscle</tissue>
    </source>
</reference>
<sequence>MTTSACAFLTKTRITSMRSGGSFSAEHTLLAFSTSAWLEGSIPVSAVMFEKGNLQEQIIPGSYRDSNHNRYKSLGTKSRTPSGFPSSPKNPRGQSNIYSIRCKGSQPSKDPMQTIQPCSGYKRHAAVPPLGKSKYGARRRQGGVFFDPGRGLVVVAHLSCVERGLLTPRYHVLHRGINKRMESRSLDGTHLSQGRAEGIGRGWQHGFF</sequence>
<evidence type="ECO:0000313" key="3">
    <source>
        <dbReference type="Proteomes" id="UP001142489"/>
    </source>
</evidence>
<gene>
    <name evidence="2" type="ORF">JRQ81_012104</name>
</gene>
<feature type="compositionally biased region" description="Polar residues" evidence="1">
    <location>
        <begin position="75"/>
        <end position="94"/>
    </location>
</feature>
<feature type="region of interest" description="Disordered" evidence="1">
    <location>
        <begin position="60"/>
        <end position="94"/>
    </location>
</feature>
<dbReference type="AlphaFoldDB" id="A0A9Q0X5A2"/>
<accession>A0A9Q0X5A2</accession>
<proteinExistence type="predicted"/>
<protein>
    <submittedName>
        <fullName evidence="2">Uncharacterized protein</fullName>
    </submittedName>
</protein>
<keyword evidence="3" id="KW-1185">Reference proteome</keyword>
<evidence type="ECO:0000256" key="1">
    <source>
        <dbReference type="SAM" id="MobiDB-lite"/>
    </source>
</evidence>
<comment type="caution">
    <text evidence="2">The sequence shown here is derived from an EMBL/GenBank/DDBJ whole genome shotgun (WGS) entry which is preliminary data.</text>
</comment>
<dbReference type="Proteomes" id="UP001142489">
    <property type="component" value="Unassembled WGS sequence"/>
</dbReference>
<name>A0A9Q0X5A2_9SAUR</name>
<dbReference type="EMBL" id="JAPFRF010000024">
    <property type="protein sequence ID" value="KAJ7303171.1"/>
    <property type="molecule type" value="Genomic_DNA"/>
</dbReference>
<organism evidence="2 3">
    <name type="scientific">Phrynocephalus forsythii</name>
    <dbReference type="NCBI Taxonomy" id="171643"/>
    <lineage>
        <taxon>Eukaryota</taxon>
        <taxon>Metazoa</taxon>
        <taxon>Chordata</taxon>
        <taxon>Craniata</taxon>
        <taxon>Vertebrata</taxon>
        <taxon>Euteleostomi</taxon>
        <taxon>Lepidosauria</taxon>
        <taxon>Squamata</taxon>
        <taxon>Bifurcata</taxon>
        <taxon>Unidentata</taxon>
        <taxon>Episquamata</taxon>
        <taxon>Toxicofera</taxon>
        <taxon>Iguania</taxon>
        <taxon>Acrodonta</taxon>
        <taxon>Agamidae</taxon>
        <taxon>Agaminae</taxon>
        <taxon>Phrynocephalus</taxon>
    </lineage>
</organism>